<name>A0ABP7GLU1_9MICO</name>
<dbReference type="Proteomes" id="UP001500540">
    <property type="component" value="Unassembled WGS sequence"/>
</dbReference>
<keyword evidence="4" id="KW-1185">Reference proteome</keyword>
<organism evidence="3 4">
    <name type="scientific">Microbacterium kribbense</name>
    <dbReference type="NCBI Taxonomy" id="433645"/>
    <lineage>
        <taxon>Bacteria</taxon>
        <taxon>Bacillati</taxon>
        <taxon>Actinomycetota</taxon>
        <taxon>Actinomycetes</taxon>
        <taxon>Micrococcales</taxon>
        <taxon>Microbacteriaceae</taxon>
        <taxon>Microbacterium</taxon>
    </lineage>
</organism>
<comment type="caution">
    <text evidence="3">The sequence shown here is derived from an EMBL/GenBank/DDBJ whole genome shotgun (WGS) entry which is preliminary data.</text>
</comment>
<evidence type="ECO:0000259" key="2">
    <source>
        <dbReference type="Pfam" id="PF13559"/>
    </source>
</evidence>
<keyword evidence="1" id="KW-0812">Transmembrane</keyword>
<reference evidence="4" key="1">
    <citation type="journal article" date="2019" name="Int. J. Syst. Evol. Microbiol.">
        <title>The Global Catalogue of Microorganisms (GCM) 10K type strain sequencing project: providing services to taxonomists for standard genome sequencing and annotation.</title>
        <authorList>
            <consortium name="The Broad Institute Genomics Platform"/>
            <consortium name="The Broad Institute Genome Sequencing Center for Infectious Disease"/>
            <person name="Wu L."/>
            <person name="Ma J."/>
        </authorList>
    </citation>
    <scope>NUCLEOTIDE SEQUENCE [LARGE SCALE GENOMIC DNA]</scope>
    <source>
        <strain evidence="4">JCM 16950</strain>
    </source>
</reference>
<feature type="domain" description="Protein-glutamine gamma-glutamyltransferase-like C-terminal" evidence="2">
    <location>
        <begin position="134"/>
        <end position="204"/>
    </location>
</feature>
<keyword evidence="1" id="KW-1133">Transmembrane helix</keyword>
<keyword evidence="1" id="KW-0472">Membrane</keyword>
<protein>
    <recommendedName>
        <fullName evidence="2">Protein-glutamine gamma-glutamyltransferase-like C-terminal domain-containing protein</fullName>
    </recommendedName>
</protein>
<feature type="transmembrane region" description="Helical" evidence="1">
    <location>
        <begin position="63"/>
        <end position="86"/>
    </location>
</feature>
<evidence type="ECO:0000256" key="1">
    <source>
        <dbReference type="SAM" id="Phobius"/>
    </source>
</evidence>
<dbReference type="Pfam" id="PF13559">
    <property type="entry name" value="DUF4129"/>
    <property type="match status" value="1"/>
</dbReference>
<evidence type="ECO:0000313" key="4">
    <source>
        <dbReference type="Proteomes" id="UP001500540"/>
    </source>
</evidence>
<dbReference type="InterPro" id="IPR025403">
    <property type="entry name" value="TgpA-like_C"/>
</dbReference>
<dbReference type="EMBL" id="BAABAF010000007">
    <property type="protein sequence ID" value="GAA3768130.1"/>
    <property type="molecule type" value="Genomic_DNA"/>
</dbReference>
<gene>
    <name evidence="3" type="ORF">GCM10022240_20690</name>
</gene>
<sequence>MIRLPAADVPPLTPDGDQARSWAEHELSNPAYAAAAPTPLDRVARAVQEFFASLFNGSPGGTWGLWLALAVAAVLVALIVLAVFFAGRSRLSRRTAASPVDLFGDAETRSAAQLRRAAASAAAGEDWAEAIILRFRALARGLVERGAVDLSPGATVHAFARTAARAFPARAAELDAAAGAFDDVRYLRRTGTPALLAVVARADELVQTDQPLRRDETAEPVR</sequence>
<proteinExistence type="predicted"/>
<evidence type="ECO:0000313" key="3">
    <source>
        <dbReference type="EMBL" id="GAA3768130.1"/>
    </source>
</evidence>
<dbReference type="RefSeq" id="WP_344783265.1">
    <property type="nucleotide sequence ID" value="NZ_BAABAF010000007.1"/>
</dbReference>
<accession>A0ABP7GLU1</accession>